<evidence type="ECO:0000256" key="8">
    <source>
        <dbReference type="ARBA" id="ARBA00022777"/>
    </source>
</evidence>
<dbReference type="SUPFAM" id="SSF158472">
    <property type="entry name" value="HAMP domain-like"/>
    <property type="match status" value="1"/>
</dbReference>
<dbReference type="AlphaFoldDB" id="A0A081NXB8"/>
<evidence type="ECO:0000256" key="7">
    <source>
        <dbReference type="ARBA" id="ARBA00022741"/>
    </source>
</evidence>
<evidence type="ECO:0000256" key="6">
    <source>
        <dbReference type="ARBA" id="ARBA00022679"/>
    </source>
</evidence>
<dbReference type="Pfam" id="PF06580">
    <property type="entry name" value="His_kinase"/>
    <property type="match status" value="1"/>
</dbReference>
<dbReference type="eggNOG" id="COG2972">
    <property type="taxonomic scope" value="Bacteria"/>
</dbReference>
<dbReference type="InterPro" id="IPR036890">
    <property type="entry name" value="HATPase_C_sf"/>
</dbReference>
<dbReference type="Gene3D" id="3.30.450.20">
    <property type="entry name" value="PAS domain"/>
    <property type="match status" value="1"/>
</dbReference>
<dbReference type="Pfam" id="PF00672">
    <property type="entry name" value="HAMP"/>
    <property type="match status" value="1"/>
</dbReference>
<sequence length="586" mass="65875">MKRWLSKSLKHKLSLLLLIAIVLPLLATGAVSYKIATSATEEKAKQSGMNTLRQIADKLEFVIQDVENMSLFIIGQREVQAYLDNDREDVARYTLNVGFLTNLAFSKKYISNITINSVNGYPPLSNTTVLYSGLPDVLRKNEEIYRNSTKWWTPLYENQTTEGLKKVVSLVRPIRNVNNFKPLGELSISLDEAEIARYLKESGWEAKGFVLLLDANNRILSGGESAWLNRPVSEPFPDIGPMAEASGVLNYGHGDGQKTILYYTLPSLNWKLVGFIPTQIYTAQNVYVLTVTAVAVGISLLLAAGLVLYFIQWVTRPLTRMTQTMKDINPDEPIPTYEVKSSDEVGLLLHSYNKLSDRIQRLKEQVQLNEAKKKEADILALQAQINPHFLYNTLSSIHWMALMNQDRQIAEMVGALSDFLRFSLNKGEEFCPVQQEIAHAQNYAYVQSIRFPGQFEMEVYIDPAMLQQPMLKLLLQPLIENSLIHGIQKKQEPGFVYVHGELSGARMKFVVEDTGIGIEADKLREIRRQLAWTGNGAPAAKTSYGLRNVHQRLLLHYGSEAGLTIDSEPGKGTRVSFSIPVLEEPA</sequence>
<keyword evidence="7" id="KW-0547">Nucleotide-binding</keyword>
<evidence type="ECO:0000313" key="17">
    <source>
        <dbReference type="Proteomes" id="UP000028123"/>
    </source>
</evidence>
<dbReference type="OrthoDB" id="9776552at2"/>
<evidence type="ECO:0000256" key="1">
    <source>
        <dbReference type="ARBA" id="ARBA00000085"/>
    </source>
</evidence>
<feature type="transmembrane region" description="Helical" evidence="13">
    <location>
        <begin position="286"/>
        <end position="311"/>
    </location>
</feature>
<keyword evidence="6" id="KW-0808">Transferase</keyword>
<dbReference type="PANTHER" id="PTHR34220:SF7">
    <property type="entry name" value="SENSOR HISTIDINE KINASE YPDA"/>
    <property type="match status" value="1"/>
</dbReference>
<dbReference type="InterPro" id="IPR003660">
    <property type="entry name" value="HAMP_dom"/>
</dbReference>
<evidence type="ECO:0000256" key="11">
    <source>
        <dbReference type="ARBA" id="ARBA00023136"/>
    </source>
</evidence>
<keyword evidence="10" id="KW-0902">Two-component regulatory system</keyword>
<dbReference type="Gene3D" id="6.10.340.10">
    <property type="match status" value="1"/>
</dbReference>
<organism evidence="16 17">
    <name type="scientific">Paenibacillus tyrfis</name>
    <dbReference type="NCBI Taxonomy" id="1501230"/>
    <lineage>
        <taxon>Bacteria</taxon>
        <taxon>Bacillati</taxon>
        <taxon>Bacillota</taxon>
        <taxon>Bacilli</taxon>
        <taxon>Bacillales</taxon>
        <taxon>Paenibacillaceae</taxon>
        <taxon>Paenibacillus</taxon>
    </lineage>
</organism>
<evidence type="ECO:0000259" key="14">
    <source>
        <dbReference type="PROSITE" id="PS50109"/>
    </source>
</evidence>
<keyword evidence="4" id="KW-1003">Cell membrane</keyword>
<feature type="domain" description="Histidine kinase" evidence="14">
    <location>
        <begin position="471"/>
        <end position="583"/>
    </location>
</feature>
<dbReference type="Pfam" id="PF02518">
    <property type="entry name" value="HATPase_c"/>
    <property type="match status" value="1"/>
</dbReference>
<dbReference type="SMART" id="SM00387">
    <property type="entry name" value="HATPase_c"/>
    <property type="match status" value="1"/>
</dbReference>
<dbReference type="CDD" id="cd06225">
    <property type="entry name" value="HAMP"/>
    <property type="match status" value="1"/>
</dbReference>
<evidence type="ECO:0000259" key="15">
    <source>
        <dbReference type="PROSITE" id="PS50885"/>
    </source>
</evidence>
<evidence type="ECO:0000256" key="13">
    <source>
        <dbReference type="SAM" id="Phobius"/>
    </source>
</evidence>
<dbReference type="Proteomes" id="UP000028123">
    <property type="component" value="Unassembled WGS sequence"/>
</dbReference>
<dbReference type="SMART" id="SM00304">
    <property type="entry name" value="HAMP"/>
    <property type="match status" value="1"/>
</dbReference>
<keyword evidence="13" id="KW-0812">Transmembrane</keyword>
<keyword evidence="5" id="KW-0597">Phosphoprotein</keyword>
<dbReference type="SUPFAM" id="SSF55874">
    <property type="entry name" value="ATPase domain of HSP90 chaperone/DNA topoisomerase II/histidine kinase"/>
    <property type="match status" value="1"/>
</dbReference>
<dbReference type="InterPro" id="IPR010559">
    <property type="entry name" value="Sig_transdc_His_kin_internal"/>
</dbReference>
<dbReference type="PANTHER" id="PTHR34220">
    <property type="entry name" value="SENSOR HISTIDINE KINASE YPDA"/>
    <property type="match status" value="1"/>
</dbReference>
<evidence type="ECO:0000256" key="12">
    <source>
        <dbReference type="SAM" id="Coils"/>
    </source>
</evidence>
<comment type="subcellular location">
    <subcellularLocation>
        <location evidence="2">Cell membrane</location>
        <topology evidence="2">Multi-pass membrane protein</topology>
    </subcellularLocation>
</comment>
<feature type="coiled-coil region" evidence="12">
    <location>
        <begin position="352"/>
        <end position="379"/>
    </location>
</feature>
<evidence type="ECO:0000256" key="10">
    <source>
        <dbReference type="ARBA" id="ARBA00023012"/>
    </source>
</evidence>
<dbReference type="PROSITE" id="PS50885">
    <property type="entry name" value="HAMP"/>
    <property type="match status" value="1"/>
</dbReference>
<dbReference type="GO" id="GO:0005886">
    <property type="term" value="C:plasma membrane"/>
    <property type="evidence" value="ECO:0007669"/>
    <property type="project" value="UniProtKB-SubCell"/>
</dbReference>
<comment type="caution">
    <text evidence="16">The sequence shown here is derived from an EMBL/GenBank/DDBJ whole genome shotgun (WGS) entry which is preliminary data.</text>
</comment>
<accession>A0A081NXB8</accession>
<gene>
    <name evidence="16" type="ORF">ET33_18690</name>
</gene>
<dbReference type="InterPro" id="IPR005467">
    <property type="entry name" value="His_kinase_dom"/>
</dbReference>
<dbReference type="GO" id="GO:0000155">
    <property type="term" value="F:phosphorelay sensor kinase activity"/>
    <property type="evidence" value="ECO:0007669"/>
    <property type="project" value="InterPro"/>
</dbReference>
<dbReference type="InterPro" id="IPR003594">
    <property type="entry name" value="HATPase_dom"/>
</dbReference>
<dbReference type="PROSITE" id="PS50109">
    <property type="entry name" value="HIS_KIN"/>
    <property type="match status" value="1"/>
</dbReference>
<keyword evidence="8 16" id="KW-0418">Kinase</keyword>
<proteinExistence type="predicted"/>
<keyword evidence="11 13" id="KW-0472">Membrane</keyword>
<evidence type="ECO:0000313" key="16">
    <source>
        <dbReference type="EMBL" id="KEQ23091.1"/>
    </source>
</evidence>
<keyword evidence="9" id="KW-0067">ATP-binding</keyword>
<dbReference type="EC" id="2.7.13.3" evidence="3"/>
<dbReference type="EMBL" id="JNVM01000026">
    <property type="protein sequence ID" value="KEQ23091.1"/>
    <property type="molecule type" value="Genomic_DNA"/>
</dbReference>
<name>A0A081NXB8_9BACL</name>
<dbReference type="GO" id="GO:0005524">
    <property type="term" value="F:ATP binding"/>
    <property type="evidence" value="ECO:0007669"/>
    <property type="project" value="UniProtKB-KW"/>
</dbReference>
<dbReference type="InterPro" id="IPR050640">
    <property type="entry name" value="Bact_2-comp_sensor_kinase"/>
</dbReference>
<keyword evidence="17" id="KW-1185">Reference proteome</keyword>
<evidence type="ECO:0000256" key="2">
    <source>
        <dbReference type="ARBA" id="ARBA00004651"/>
    </source>
</evidence>
<keyword evidence="13" id="KW-1133">Transmembrane helix</keyword>
<evidence type="ECO:0000256" key="3">
    <source>
        <dbReference type="ARBA" id="ARBA00012438"/>
    </source>
</evidence>
<comment type="catalytic activity">
    <reaction evidence="1">
        <text>ATP + protein L-histidine = ADP + protein N-phospho-L-histidine.</text>
        <dbReference type="EC" id="2.7.13.3"/>
    </reaction>
</comment>
<evidence type="ECO:0000256" key="4">
    <source>
        <dbReference type="ARBA" id="ARBA00022475"/>
    </source>
</evidence>
<feature type="domain" description="HAMP" evidence="15">
    <location>
        <begin position="312"/>
        <end position="364"/>
    </location>
</feature>
<reference evidence="16 17" key="1">
    <citation type="submission" date="2014-06" db="EMBL/GenBank/DDBJ databases">
        <title>Draft genome sequence of Paenibacillus sp. MSt1.</title>
        <authorList>
            <person name="Aw Y.K."/>
            <person name="Ong K.S."/>
            <person name="Gan H.M."/>
            <person name="Lee S.M."/>
        </authorList>
    </citation>
    <scope>NUCLEOTIDE SEQUENCE [LARGE SCALE GENOMIC DNA]</scope>
    <source>
        <strain evidence="16 17">MSt1</strain>
    </source>
</reference>
<keyword evidence="12" id="KW-0175">Coiled coil</keyword>
<dbReference type="RefSeq" id="WP_036689804.1">
    <property type="nucleotide sequence ID" value="NZ_JNVM01000026.1"/>
</dbReference>
<evidence type="ECO:0000256" key="9">
    <source>
        <dbReference type="ARBA" id="ARBA00022840"/>
    </source>
</evidence>
<protein>
    <recommendedName>
        <fullName evidence="3">histidine kinase</fullName>
        <ecNumber evidence="3">2.7.13.3</ecNumber>
    </recommendedName>
</protein>
<dbReference type="Gene3D" id="3.30.565.10">
    <property type="entry name" value="Histidine kinase-like ATPase, C-terminal domain"/>
    <property type="match status" value="1"/>
</dbReference>
<evidence type="ECO:0000256" key="5">
    <source>
        <dbReference type="ARBA" id="ARBA00022553"/>
    </source>
</evidence>